<dbReference type="CDD" id="cd00320">
    <property type="entry name" value="cpn10"/>
    <property type="match status" value="1"/>
</dbReference>
<dbReference type="HAMAP" id="MF_00580">
    <property type="entry name" value="CH10"/>
    <property type="match status" value="1"/>
</dbReference>
<comment type="subunit">
    <text evidence="3">Heptamer of 7 subunits arranged in a ring. Interacts with the chaperonin GroEL.</text>
</comment>
<gene>
    <name evidence="3" type="primary">groES</name>
    <name evidence="3" type="synonym">groS</name>
    <name evidence="5" type="ORF">EAX61_09215</name>
</gene>
<dbReference type="GO" id="GO:0051087">
    <property type="term" value="F:protein-folding chaperone binding"/>
    <property type="evidence" value="ECO:0007669"/>
    <property type="project" value="TreeGrafter"/>
</dbReference>
<dbReference type="RefSeq" id="WP_121917392.1">
    <property type="nucleotide sequence ID" value="NZ_REFV01000007.1"/>
</dbReference>
<dbReference type="InterPro" id="IPR020818">
    <property type="entry name" value="Chaperonin_GroES"/>
</dbReference>
<dbReference type="OrthoDB" id="9806791at2"/>
<dbReference type="InterPro" id="IPR037124">
    <property type="entry name" value="Chaperonin_GroES_sf"/>
</dbReference>
<keyword evidence="3" id="KW-0963">Cytoplasm</keyword>
<dbReference type="Proteomes" id="UP000281985">
    <property type="component" value="Unassembled WGS sequence"/>
</dbReference>
<name>A0A3M0G2R0_9FLAO</name>
<organism evidence="5 6">
    <name type="scientific">Dokdonia sinensis</name>
    <dbReference type="NCBI Taxonomy" id="2479847"/>
    <lineage>
        <taxon>Bacteria</taxon>
        <taxon>Pseudomonadati</taxon>
        <taxon>Bacteroidota</taxon>
        <taxon>Flavobacteriia</taxon>
        <taxon>Flavobacteriales</taxon>
        <taxon>Flavobacteriaceae</taxon>
        <taxon>Dokdonia</taxon>
    </lineage>
</organism>
<evidence type="ECO:0000256" key="1">
    <source>
        <dbReference type="ARBA" id="ARBA00006975"/>
    </source>
</evidence>
<dbReference type="AlphaFoldDB" id="A0A3M0G2R0"/>
<dbReference type="PRINTS" id="PR00297">
    <property type="entry name" value="CHAPERONIN10"/>
</dbReference>
<dbReference type="InterPro" id="IPR018369">
    <property type="entry name" value="Chaprnonin_Cpn10_CS"/>
</dbReference>
<dbReference type="EMBL" id="REFV01000007">
    <property type="protein sequence ID" value="RMB59224.1"/>
    <property type="molecule type" value="Genomic_DNA"/>
</dbReference>
<dbReference type="Pfam" id="PF00166">
    <property type="entry name" value="Cpn10"/>
    <property type="match status" value="1"/>
</dbReference>
<dbReference type="PANTHER" id="PTHR10772">
    <property type="entry name" value="10 KDA HEAT SHOCK PROTEIN"/>
    <property type="match status" value="1"/>
</dbReference>
<sequence>MALNIKPLADRVVIEPLPAETQTASGLYIPDSAQEKQQKGKVVAVGAGKKDHKMTVKVGDIVIYGKYGGTELKLDGADYMIMREDDILAIV</sequence>
<keyword evidence="2 3" id="KW-0143">Chaperone</keyword>
<dbReference type="PROSITE" id="PS00681">
    <property type="entry name" value="CHAPERONINS_CPN10"/>
    <property type="match status" value="1"/>
</dbReference>
<keyword evidence="6" id="KW-1185">Reference proteome</keyword>
<evidence type="ECO:0000256" key="4">
    <source>
        <dbReference type="RuleBase" id="RU000535"/>
    </source>
</evidence>
<dbReference type="FunFam" id="2.30.33.40:FF:000001">
    <property type="entry name" value="10 kDa chaperonin"/>
    <property type="match status" value="1"/>
</dbReference>
<dbReference type="GO" id="GO:0046872">
    <property type="term" value="F:metal ion binding"/>
    <property type="evidence" value="ECO:0007669"/>
    <property type="project" value="TreeGrafter"/>
</dbReference>
<protein>
    <recommendedName>
        <fullName evidence="3">Co-chaperonin GroES</fullName>
    </recommendedName>
    <alternativeName>
        <fullName evidence="3">10 kDa chaperonin</fullName>
    </alternativeName>
    <alternativeName>
        <fullName evidence="3">Chaperonin-10</fullName>
        <shortName evidence="3">Cpn10</shortName>
    </alternativeName>
</protein>
<evidence type="ECO:0000313" key="5">
    <source>
        <dbReference type="EMBL" id="RMB59224.1"/>
    </source>
</evidence>
<evidence type="ECO:0000313" key="6">
    <source>
        <dbReference type="Proteomes" id="UP000281985"/>
    </source>
</evidence>
<dbReference type="NCBIfam" id="NF001531">
    <property type="entry name" value="PRK00364.2-2"/>
    <property type="match status" value="1"/>
</dbReference>
<dbReference type="SMART" id="SM00883">
    <property type="entry name" value="Cpn10"/>
    <property type="match status" value="1"/>
</dbReference>
<dbReference type="Gene3D" id="2.30.33.40">
    <property type="entry name" value="GroES chaperonin"/>
    <property type="match status" value="1"/>
</dbReference>
<dbReference type="GO" id="GO:0005737">
    <property type="term" value="C:cytoplasm"/>
    <property type="evidence" value="ECO:0007669"/>
    <property type="project" value="UniProtKB-SubCell"/>
</dbReference>
<reference evidence="5 6" key="1">
    <citation type="submission" date="2018-10" db="EMBL/GenBank/DDBJ databases">
        <title>Dokdonia luteus sp. nov., isolated from sea water.</title>
        <authorList>
            <person name="Zhou L.Y."/>
            <person name="Du Z.J."/>
        </authorList>
    </citation>
    <scope>NUCLEOTIDE SEQUENCE [LARGE SCALE GENOMIC DNA]</scope>
    <source>
        <strain evidence="5 6">SH27</strain>
    </source>
</reference>
<dbReference type="GO" id="GO:0044183">
    <property type="term" value="F:protein folding chaperone"/>
    <property type="evidence" value="ECO:0007669"/>
    <property type="project" value="InterPro"/>
</dbReference>
<comment type="subcellular location">
    <subcellularLocation>
        <location evidence="3">Cytoplasm</location>
    </subcellularLocation>
</comment>
<dbReference type="NCBIfam" id="NF001533">
    <property type="entry name" value="PRK00364.2-4"/>
    <property type="match status" value="1"/>
</dbReference>
<comment type="function">
    <text evidence="3 4">Together with the chaperonin GroEL, plays an essential role in assisting protein folding. The GroEL-GroES system forms a nano-cage that allows encapsulation of the non-native substrate proteins and provides a physical environment optimized to promote and accelerate protein folding. GroES binds to the apical surface of the GroEL ring, thereby capping the opening of the GroEL channel.</text>
</comment>
<accession>A0A3M0G2R0</accession>
<dbReference type="SUPFAM" id="SSF50129">
    <property type="entry name" value="GroES-like"/>
    <property type="match status" value="1"/>
</dbReference>
<dbReference type="GO" id="GO:0005524">
    <property type="term" value="F:ATP binding"/>
    <property type="evidence" value="ECO:0007669"/>
    <property type="project" value="InterPro"/>
</dbReference>
<dbReference type="InterPro" id="IPR011032">
    <property type="entry name" value="GroES-like_sf"/>
</dbReference>
<dbReference type="PANTHER" id="PTHR10772:SF58">
    <property type="entry name" value="CO-CHAPERONIN GROES"/>
    <property type="match status" value="1"/>
</dbReference>
<evidence type="ECO:0000256" key="2">
    <source>
        <dbReference type="ARBA" id="ARBA00023186"/>
    </source>
</evidence>
<comment type="caution">
    <text evidence="5">The sequence shown here is derived from an EMBL/GenBank/DDBJ whole genome shotgun (WGS) entry which is preliminary data.</text>
</comment>
<dbReference type="GO" id="GO:0051082">
    <property type="term" value="F:unfolded protein binding"/>
    <property type="evidence" value="ECO:0007669"/>
    <property type="project" value="TreeGrafter"/>
</dbReference>
<proteinExistence type="inferred from homology"/>
<comment type="similarity">
    <text evidence="1 3 4">Belongs to the GroES chaperonin family.</text>
</comment>
<evidence type="ECO:0000256" key="3">
    <source>
        <dbReference type="HAMAP-Rule" id="MF_00580"/>
    </source>
</evidence>